<dbReference type="RefSeq" id="WP_165233393.1">
    <property type="nucleotide sequence ID" value="NZ_JAAKZV010000018.1"/>
</dbReference>
<organism evidence="2 3">
    <name type="scientific">Streptomyces coryli</name>
    <dbReference type="NCBI Taxonomy" id="1128680"/>
    <lineage>
        <taxon>Bacteria</taxon>
        <taxon>Bacillati</taxon>
        <taxon>Actinomycetota</taxon>
        <taxon>Actinomycetes</taxon>
        <taxon>Kitasatosporales</taxon>
        <taxon>Streptomycetaceae</taxon>
        <taxon>Streptomyces</taxon>
    </lineage>
</organism>
<name>A0A6G4TUS4_9ACTN</name>
<keyword evidence="3" id="KW-1185">Reference proteome</keyword>
<dbReference type="AlphaFoldDB" id="A0A6G4TUS4"/>
<dbReference type="Proteomes" id="UP000481583">
    <property type="component" value="Unassembled WGS sequence"/>
</dbReference>
<comment type="caution">
    <text evidence="2">The sequence shown here is derived from an EMBL/GenBank/DDBJ whole genome shotgun (WGS) entry which is preliminary data.</text>
</comment>
<evidence type="ECO:0000313" key="2">
    <source>
        <dbReference type="EMBL" id="NGN63634.1"/>
    </source>
</evidence>
<dbReference type="Pfam" id="PF10783">
    <property type="entry name" value="DUF2599"/>
    <property type="match status" value="1"/>
</dbReference>
<dbReference type="EMBL" id="JAAKZV010000018">
    <property type="protein sequence ID" value="NGN63634.1"/>
    <property type="molecule type" value="Genomic_DNA"/>
</dbReference>
<sequence>MKRALATTASAAVLLGWAGTAPAQADGGDTDGVERIAERIERVAPEAGQDLLGARTEAGRGLAARGDGLNIDLPDHSRGTLTLARPGTGGAKLALGMPQEAEQRPAQVADDGTVAYPDALPHTDLAVQPMERSARVQTVLKSAGAPEEFTFPVDVPDGGRLAPGKDGSVAVLDARGKPVGGIEAPWAKDADGKAVPTEYRVEGDRLIQTVRHRGAAYPVVADPWMGQDLIQDAKLVWVHAVQKFTLQITPTNFMRAQQSDYFIAQAAWEELLAKYQQPLGIHRNHGGLWDQFLCHHQFAAFAGNTWNIEDWRPDISYPGTILAQCNPE</sequence>
<feature type="chain" id="PRO_5026121573" evidence="1">
    <location>
        <begin position="26"/>
        <end position="328"/>
    </location>
</feature>
<evidence type="ECO:0000313" key="3">
    <source>
        <dbReference type="Proteomes" id="UP000481583"/>
    </source>
</evidence>
<dbReference type="InterPro" id="IPR019719">
    <property type="entry name" value="DUF2599"/>
</dbReference>
<accession>A0A6G4TUS4</accession>
<evidence type="ECO:0000256" key="1">
    <source>
        <dbReference type="SAM" id="SignalP"/>
    </source>
</evidence>
<keyword evidence="1" id="KW-0732">Signal</keyword>
<protein>
    <submittedName>
        <fullName evidence="2">DUF2599 domain-containing protein</fullName>
    </submittedName>
</protein>
<reference evidence="2 3" key="1">
    <citation type="submission" date="2020-02" db="EMBL/GenBank/DDBJ databases">
        <title>Whole-genome analyses of novel actinobacteria.</title>
        <authorList>
            <person name="Sahin N."/>
        </authorList>
    </citation>
    <scope>NUCLEOTIDE SEQUENCE [LARGE SCALE GENOMIC DNA]</scope>
    <source>
        <strain evidence="2 3">A7024</strain>
    </source>
</reference>
<proteinExistence type="predicted"/>
<gene>
    <name evidence="2" type="ORF">G5C51_06895</name>
</gene>
<feature type="signal peptide" evidence="1">
    <location>
        <begin position="1"/>
        <end position="25"/>
    </location>
</feature>